<gene>
    <name evidence="1" type="ORF">B0T14DRAFT_421294</name>
</gene>
<name>A0AA39X2F0_9PEZI</name>
<dbReference type="EMBL" id="JAULSU010000002">
    <property type="protein sequence ID" value="KAK0626054.1"/>
    <property type="molecule type" value="Genomic_DNA"/>
</dbReference>
<evidence type="ECO:0000313" key="2">
    <source>
        <dbReference type="Proteomes" id="UP001175000"/>
    </source>
</evidence>
<dbReference type="Proteomes" id="UP001175000">
    <property type="component" value="Unassembled WGS sequence"/>
</dbReference>
<proteinExistence type="predicted"/>
<organism evidence="1 2">
    <name type="scientific">Immersiella caudata</name>
    <dbReference type="NCBI Taxonomy" id="314043"/>
    <lineage>
        <taxon>Eukaryota</taxon>
        <taxon>Fungi</taxon>
        <taxon>Dikarya</taxon>
        <taxon>Ascomycota</taxon>
        <taxon>Pezizomycotina</taxon>
        <taxon>Sordariomycetes</taxon>
        <taxon>Sordariomycetidae</taxon>
        <taxon>Sordariales</taxon>
        <taxon>Lasiosphaeriaceae</taxon>
        <taxon>Immersiella</taxon>
    </lineage>
</organism>
<dbReference type="AlphaFoldDB" id="A0AA39X2F0"/>
<dbReference type="InterPro" id="IPR024368">
    <property type="entry name" value="Ecl1/2/3"/>
</dbReference>
<protein>
    <submittedName>
        <fullName evidence="1">Uncharacterized protein</fullName>
    </submittedName>
</protein>
<dbReference type="Pfam" id="PF12855">
    <property type="entry name" value="Ecl1"/>
    <property type="match status" value="1"/>
</dbReference>
<accession>A0AA39X2F0</accession>
<reference evidence="1" key="1">
    <citation type="submission" date="2023-06" db="EMBL/GenBank/DDBJ databases">
        <title>Genome-scale phylogeny and comparative genomics of the fungal order Sordariales.</title>
        <authorList>
            <consortium name="Lawrence Berkeley National Laboratory"/>
            <person name="Hensen N."/>
            <person name="Bonometti L."/>
            <person name="Westerberg I."/>
            <person name="Brannstrom I.O."/>
            <person name="Guillou S."/>
            <person name="Cros-Aarteil S."/>
            <person name="Calhoun S."/>
            <person name="Haridas S."/>
            <person name="Kuo A."/>
            <person name="Mondo S."/>
            <person name="Pangilinan J."/>
            <person name="Riley R."/>
            <person name="Labutti K."/>
            <person name="Andreopoulos B."/>
            <person name="Lipzen A."/>
            <person name="Chen C."/>
            <person name="Yanf M."/>
            <person name="Daum C."/>
            <person name="Ng V."/>
            <person name="Clum A."/>
            <person name="Steindorff A."/>
            <person name="Ohm R."/>
            <person name="Martin F."/>
            <person name="Silar P."/>
            <person name="Natvig D."/>
            <person name="Lalanne C."/>
            <person name="Gautier V."/>
            <person name="Ament-Velasquez S.L."/>
            <person name="Kruys A."/>
            <person name="Hutchinson M.I."/>
            <person name="Powell A.J."/>
            <person name="Barry K."/>
            <person name="Miller A.N."/>
            <person name="Grigoriev I.V."/>
            <person name="Debuchy R."/>
            <person name="Gladieux P."/>
            <person name="Thoren M.H."/>
            <person name="Johannesson H."/>
        </authorList>
    </citation>
    <scope>NUCLEOTIDE SEQUENCE</scope>
    <source>
        <strain evidence="1">CBS 606.72</strain>
    </source>
</reference>
<sequence length="142" mass="15356">MSFDWTHQFCLACDKQTDGATYCSESCRLADYEKTSSAPSSGPSSPAFGAPSYQWAFAKPTTANTKFYLSPAFDFSSPHVSGLTRGPGPVLSPSTSHTSLCSIRSTSSAGLDAAQLSEKAARELRAYARSFDSVRLQRRRSH</sequence>
<keyword evidence="2" id="KW-1185">Reference proteome</keyword>
<evidence type="ECO:0000313" key="1">
    <source>
        <dbReference type="EMBL" id="KAK0626054.1"/>
    </source>
</evidence>
<comment type="caution">
    <text evidence="1">The sequence shown here is derived from an EMBL/GenBank/DDBJ whole genome shotgun (WGS) entry which is preliminary data.</text>
</comment>